<reference evidence="1 2" key="1">
    <citation type="submission" date="2019-01" db="EMBL/GenBank/DDBJ databases">
        <authorList>
            <person name="Chen W.-M."/>
        </authorList>
    </citation>
    <scope>NUCLEOTIDE SEQUENCE [LARGE SCALE GENOMIC DNA]</scope>
    <source>
        <strain evidence="1 2">TER-1</strain>
    </source>
</reference>
<evidence type="ECO:0000313" key="2">
    <source>
        <dbReference type="Proteomes" id="UP000286997"/>
    </source>
</evidence>
<gene>
    <name evidence="1" type="ORF">EOE48_00175</name>
</gene>
<sequence>MALTHFQREVLIRLSRNRSPDSVFAGGTVANRNGARISQDLDIEHGTTDAVLRSSRQDQATLLAAGYEVEETPASRPRAGFVEVECRKDGHSLLLDWMHDTTIRFLPAVEDADFGWRLHDADIALNKLLALAGRRAARDYYDVVTLHERGLPLVALAWAALGKDAGMTPELVLDEAVRNSRYSAAHLETEIVVDGVLDPVALKRSFLGAVAEARDLLPRLTSEIPETVGRLPLGLDGRVVVPDPDAYRRGRMIFHPASAGGAWPHALGRNPTPDPPRTP</sequence>
<comment type="caution">
    <text evidence="1">The sequence shown here is derived from an EMBL/GenBank/DDBJ whole genome shotgun (WGS) entry which is preliminary data.</text>
</comment>
<dbReference type="RefSeq" id="WP_127726756.1">
    <property type="nucleotide sequence ID" value="NZ_SACP01000001.1"/>
</dbReference>
<proteinExistence type="predicted"/>
<dbReference type="EMBL" id="SACP01000001">
    <property type="protein sequence ID" value="RVU21514.1"/>
    <property type="molecule type" value="Genomic_DNA"/>
</dbReference>
<keyword evidence="2" id="KW-1185">Reference proteome</keyword>
<dbReference type="AlphaFoldDB" id="A0A3S3UDH4"/>
<evidence type="ECO:0008006" key="3">
    <source>
        <dbReference type="Google" id="ProtNLM"/>
    </source>
</evidence>
<accession>A0A3S3UDH4</accession>
<protein>
    <recommendedName>
        <fullName evidence="3">Nucleotidyl transferase AbiEii/AbiGii toxin family protein</fullName>
    </recommendedName>
</protein>
<dbReference type="Proteomes" id="UP000286997">
    <property type="component" value="Unassembled WGS sequence"/>
</dbReference>
<evidence type="ECO:0000313" key="1">
    <source>
        <dbReference type="EMBL" id="RVU21514.1"/>
    </source>
</evidence>
<dbReference type="OrthoDB" id="182382at2"/>
<organism evidence="1 2">
    <name type="scientific">Methylobacterium oryzihabitans</name>
    <dbReference type="NCBI Taxonomy" id="2499852"/>
    <lineage>
        <taxon>Bacteria</taxon>
        <taxon>Pseudomonadati</taxon>
        <taxon>Pseudomonadota</taxon>
        <taxon>Alphaproteobacteria</taxon>
        <taxon>Hyphomicrobiales</taxon>
        <taxon>Methylobacteriaceae</taxon>
        <taxon>Methylobacterium</taxon>
    </lineage>
</organism>
<name>A0A3S3UDH4_9HYPH</name>